<dbReference type="KEGG" id="msar:MSAR_18050"/>
<dbReference type="EMBL" id="AP022595">
    <property type="protein sequence ID" value="BBY58669.1"/>
    <property type="molecule type" value="Genomic_DNA"/>
</dbReference>
<dbReference type="Proteomes" id="UP000466445">
    <property type="component" value="Chromosome"/>
</dbReference>
<gene>
    <name evidence="1" type="ORF">MSAR_18050</name>
</gene>
<proteinExistence type="predicted"/>
<sequence>MVSKSVEIADDDPCAAIDEEGGNRLADAVGGTGDEDSLTGEARHWKTFPDWCSWAKLLYGSGLDAQVL</sequence>
<accession>A0A7I7SR92</accession>
<protein>
    <submittedName>
        <fullName evidence="1">Uncharacterized protein</fullName>
    </submittedName>
</protein>
<reference evidence="1 2" key="1">
    <citation type="journal article" date="2019" name="Emerg. Microbes Infect.">
        <title>Comprehensive subspecies identification of 175 nontuberculous mycobacteria species based on 7547 genomic profiles.</title>
        <authorList>
            <person name="Matsumoto Y."/>
            <person name="Kinjo T."/>
            <person name="Motooka D."/>
            <person name="Nabeya D."/>
            <person name="Jung N."/>
            <person name="Uechi K."/>
            <person name="Horii T."/>
            <person name="Iida T."/>
            <person name="Fujita J."/>
            <person name="Nakamura S."/>
        </authorList>
    </citation>
    <scope>NUCLEOTIDE SEQUENCE [LARGE SCALE GENOMIC DNA]</scope>
    <source>
        <strain evidence="1 2">JCM 30395</strain>
    </source>
</reference>
<evidence type="ECO:0000313" key="1">
    <source>
        <dbReference type="EMBL" id="BBY58669.1"/>
    </source>
</evidence>
<name>A0A7I7SR92_9MYCO</name>
<evidence type="ECO:0000313" key="2">
    <source>
        <dbReference type="Proteomes" id="UP000466445"/>
    </source>
</evidence>
<keyword evidence="2" id="KW-1185">Reference proteome</keyword>
<organism evidence="1 2">
    <name type="scientific">Mycolicibacterium sarraceniae</name>
    <dbReference type="NCBI Taxonomy" id="1534348"/>
    <lineage>
        <taxon>Bacteria</taxon>
        <taxon>Bacillati</taxon>
        <taxon>Actinomycetota</taxon>
        <taxon>Actinomycetes</taxon>
        <taxon>Mycobacteriales</taxon>
        <taxon>Mycobacteriaceae</taxon>
        <taxon>Mycolicibacterium</taxon>
    </lineage>
</organism>
<dbReference type="AlphaFoldDB" id="A0A7I7SR92"/>